<keyword evidence="1" id="KW-0472">Membrane</keyword>
<evidence type="ECO:0000256" key="1">
    <source>
        <dbReference type="SAM" id="Phobius"/>
    </source>
</evidence>
<comment type="caution">
    <text evidence="2">The sequence shown here is derived from an EMBL/GenBank/DDBJ whole genome shotgun (WGS) entry which is preliminary data.</text>
</comment>
<keyword evidence="1" id="KW-0812">Transmembrane</keyword>
<proteinExistence type="predicted"/>
<dbReference type="Proteomes" id="UP000598633">
    <property type="component" value="Unassembled WGS sequence"/>
</dbReference>
<evidence type="ECO:0000313" key="2">
    <source>
        <dbReference type="EMBL" id="MBD3869839.1"/>
    </source>
</evidence>
<evidence type="ECO:0000313" key="3">
    <source>
        <dbReference type="Proteomes" id="UP000598633"/>
    </source>
</evidence>
<protein>
    <submittedName>
        <fullName evidence="2">Uncharacterized protein</fullName>
    </submittedName>
</protein>
<gene>
    <name evidence="2" type="ORF">IFJ97_00600</name>
</gene>
<dbReference type="AlphaFoldDB" id="A0A8J7CFR7"/>
<keyword evidence="1" id="KW-1133">Transmembrane helix</keyword>
<reference evidence="2 3" key="1">
    <citation type="submission" date="2020-08" db="EMBL/GenBank/DDBJ databases">
        <title>Acidobacteriota in marine sediments use diverse sulfur dissimilation pathways.</title>
        <authorList>
            <person name="Wasmund K."/>
        </authorList>
    </citation>
    <scope>NUCLEOTIDE SEQUENCE [LARGE SCALE GENOMIC DNA]</scope>
    <source>
        <strain evidence="2">MAG AM3-A</strain>
    </source>
</reference>
<dbReference type="EMBL" id="JACXWA010000008">
    <property type="protein sequence ID" value="MBD3869839.1"/>
    <property type="molecule type" value="Genomic_DNA"/>
</dbReference>
<accession>A0A8J7CFR7</accession>
<sequence length="103" mass="11683">MDFGLLELSPVTLYQLGSLAVVSVLLLLLLASFMSRSRVFCQYLNHMTGIELRPGTVRRLFKRRGRAGVRDYLIDLLIREDLADPSRVVTPDSKPDTSIFENK</sequence>
<feature type="transmembrane region" description="Helical" evidence="1">
    <location>
        <begin position="12"/>
        <end position="33"/>
    </location>
</feature>
<organism evidence="2 3">
    <name type="scientific">Candidatus Sulfomarinibacter kjeldsenii</name>
    <dbReference type="NCBI Taxonomy" id="2885994"/>
    <lineage>
        <taxon>Bacteria</taxon>
        <taxon>Pseudomonadati</taxon>
        <taxon>Acidobacteriota</taxon>
        <taxon>Thermoanaerobaculia</taxon>
        <taxon>Thermoanaerobaculales</taxon>
        <taxon>Candidatus Sulfomarinibacteraceae</taxon>
        <taxon>Candidatus Sulfomarinibacter</taxon>
    </lineage>
</organism>
<name>A0A8J7CFR7_9BACT</name>